<evidence type="ECO:0000313" key="3">
    <source>
        <dbReference type="EMBL" id="KJF44446.1"/>
    </source>
</evidence>
<evidence type="ECO:0000256" key="1">
    <source>
        <dbReference type="SAM" id="SignalP"/>
    </source>
</evidence>
<feature type="signal peptide" evidence="1">
    <location>
        <begin position="1"/>
        <end position="22"/>
    </location>
</feature>
<feature type="chain" id="PRO_5002331467" description="Putative auto-transporter adhesin head GIN domain-containing protein" evidence="1">
    <location>
        <begin position="23"/>
        <end position="237"/>
    </location>
</feature>
<protein>
    <recommendedName>
        <fullName evidence="2">Putative auto-transporter adhesin head GIN domain-containing protein</fullName>
    </recommendedName>
</protein>
<organism evidence="3 4">
    <name type="scientific">Draconibacterium sediminis</name>
    <dbReference type="NCBI Taxonomy" id="1544798"/>
    <lineage>
        <taxon>Bacteria</taxon>
        <taxon>Pseudomonadati</taxon>
        <taxon>Bacteroidota</taxon>
        <taxon>Bacteroidia</taxon>
        <taxon>Marinilabiliales</taxon>
        <taxon>Prolixibacteraceae</taxon>
        <taxon>Draconibacterium</taxon>
    </lineage>
</organism>
<accession>A0A0D8JD12</accession>
<evidence type="ECO:0000259" key="2">
    <source>
        <dbReference type="Pfam" id="PF10988"/>
    </source>
</evidence>
<dbReference type="OrthoDB" id="1091969at2"/>
<keyword evidence="4" id="KW-1185">Reference proteome</keyword>
<reference evidence="3 4" key="1">
    <citation type="submission" date="2014-09" db="EMBL/GenBank/DDBJ databases">
        <title>Draft Genome Sequence of Draconibacterium sp. JN14CK-3.</title>
        <authorList>
            <person name="Dong C."/>
            <person name="Lai Q."/>
            <person name="Shao Z."/>
        </authorList>
    </citation>
    <scope>NUCLEOTIDE SEQUENCE [LARGE SCALE GENOMIC DNA]</scope>
    <source>
        <strain evidence="3 4">JN14CK-3</strain>
    </source>
</reference>
<gene>
    <name evidence="3" type="ORF">LH29_02840</name>
</gene>
<sequence length="237" mass="25038">MKQFVVFLFGIILSLFTTSCLLQSTVKGNGNVTTEERDLEDFNALNVSRGMNVYVTMGNDYNVVVEADENLHNSIVTELRGEELHIKAIDIIRNASSLKVFVTLPQLEAAKSSSGSNVYSENLLNVKNIDLSVSSGANLTFSLNADEVNAKASSGSNIFLEGNAGSISAKASSGSNIKAGDLKAKSAQANVSSGANIWLSTEEELQATASSGGNVFYNGNPSETEINKSSGGNVIKN</sequence>
<proteinExistence type="predicted"/>
<comment type="caution">
    <text evidence="3">The sequence shown here is derived from an EMBL/GenBank/DDBJ whole genome shotgun (WGS) entry which is preliminary data.</text>
</comment>
<dbReference type="RefSeq" id="WP_045026001.1">
    <property type="nucleotide sequence ID" value="NZ_JRHC01000001.1"/>
</dbReference>
<feature type="domain" description="Putative auto-transporter adhesin head GIN" evidence="2">
    <location>
        <begin position="41"/>
        <end position="221"/>
    </location>
</feature>
<dbReference type="Proteomes" id="UP000032544">
    <property type="component" value="Unassembled WGS sequence"/>
</dbReference>
<dbReference type="EMBL" id="JRHC01000001">
    <property type="protein sequence ID" value="KJF44446.1"/>
    <property type="molecule type" value="Genomic_DNA"/>
</dbReference>
<dbReference type="InterPro" id="IPR021255">
    <property type="entry name" value="DUF2807"/>
</dbReference>
<dbReference type="Gene3D" id="2.160.20.120">
    <property type="match status" value="1"/>
</dbReference>
<dbReference type="STRING" id="1544798.LH29_02840"/>
<name>A0A0D8JD12_9BACT</name>
<evidence type="ECO:0000313" key="4">
    <source>
        <dbReference type="Proteomes" id="UP000032544"/>
    </source>
</evidence>
<dbReference type="Pfam" id="PF10988">
    <property type="entry name" value="DUF2807"/>
    <property type="match status" value="1"/>
</dbReference>
<dbReference type="AlphaFoldDB" id="A0A0D8JD12"/>
<keyword evidence="1" id="KW-0732">Signal</keyword>
<dbReference type="PROSITE" id="PS51257">
    <property type="entry name" value="PROKAR_LIPOPROTEIN"/>
    <property type="match status" value="1"/>
</dbReference>